<dbReference type="AlphaFoldDB" id="A0A917AU21"/>
<dbReference type="EMBL" id="BMIS01000010">
    <property type="protein sequence ID" value="GGE74273.1"/>
    <property type="molecule type" value="Genomic_DNA"/>
</dbReference>
<evidence type="ECO:0000256" key="6">
    <source>
        <dbReference type="SAM" id="MobiDB-lite"/>
    </source>
</evidence>
<dbReference type="InterPro" id="IPR045062">
    <property type="entry name" value="Cyt_c_biogenesis_CcsA/CcmC"/>
</dbReference>
<evidence type="ECO:0000313" key="9">
    <source>
        <dbReference type="EMBL" id="GGE74273.1"/>
    </source>
</evidence>
<evidence type="ECO:0000256" key="4">
    <source>
        <dbReference type="ARBA" id="ARBA00022989"/>
    </source>
</evidence>
<dbReference type="PANTHER" id="PTHR30071">
    <property type="entry name" value="HEME EXPORTER PROTEIN C"/>
    <property type="match status" value="1"/>
</dbReference>
<evidence type="ECO:0000256" key="7">
    <source>
        <dbReference type="SAM" id="Phobius"/>
    </source>
</evidence>
<dbReference type="GO" id="GO:0020037">
    <property type="term" value="F:heme binding"/>
    <property type="evidence" value="ECO:0007669"/>
    <property type="project" value="InterPro"/>
</dbReference>
<evidence type="ECO:0000256" key="1">
    <source>
        <dbReference type="ARBA" id="ARBA00004141"/>
    </source>
</evidence>
<feature type="compositionally biased region" description="Gly residues" evidence="6">
    <location>
        <begin position="68"/>
        <end position="93"/>
    </location>
</feature>
<accession>A0A917AU21</accession>
<dbReference type="InterPro" id="IPR002541">
    <property type="entry name" value="Cyt_c_assembly"/>
</dbReference>
<gene>
    <name evidence="9" type="ORF">GCM10011401_21910</name>
</gene>
<comment type="subcellular location">
    <subcellularLocation>
        <location evidence="1">Membrane</location>
        <topology evidence="1">Multi-pass membrane protein</topology>
    </subcellularLocation>
</comment>
<dbReference type="GO" id="GO:0017004">
    <property type="term" value="P:cytochrome complex assembly"/>
    <property type="evidence" value="ECO:0007669"/>
    <property type="project" value="UniProtKB-KW"/>
</dbReference>
<evidence type="ECO:0000313" key="10">
    <source>
        <dbReference type="Proteomes" id="UP000633136"/>
    </source>
</evidence>
<feature type="transmembrane region" description="Helical" evidence="7">
    <location>
        <begin position="112"/>
        <end position="137"/>
    </location>
</feature>
<dbReference type="Pfam" id="PF01578">
    <property type="entry name" value="Cytochrom_C_asm"/>
    <property type="match status" value="1"/>
</dbReference>
<feature type="region of interest" description="Disordered" evidence="6">
    <location>
        <begin position="61"/>
        <end position="93"/>
    </location>
</feature>
<dbReference type="GO" id="GO:0005886">
    <property type="term" value="C:plasma membrane"/>
    <property type="evidence" value="ECO:0007669"/>
    <property type="project" value="TreeGrafter"/>
</dbReference>
<feature type="transmembrane region" description="Helical" evidence="7">
    <location>
        <begin position="316"/>
        <end position="331"/>
    </location>
</feature>
<feature type="transmembrane region" description="Helical" evidence="7">
    <location>
        <begin position="281"/>
        <end position="301"/>
    </location>
</feature>
<evidence type="ECO:0000256" key="5">
    <source>
        <dbReference type="ARBA" id="ARBA00023136"/>
    </source>
</evidence>
<feature type="domain" description="Cytochrome c assembly protein" evidence="8">
    <location>
        <begin position="143"/>
        <end position="368"/>
    </location>
</feature>
<keyword evidence="5 7" id="KW-0472">Membrane</keyword>
<reference evidence="9" key="1">
    <citation type="journal article" date="2014" name="Int. J. Syst. Evol. Microbiol.">
        <title>Complete genome sequence of Corynebacterium casei LMG S-19264T (=DSM 44701T), isolated from a smear-ripened cheese.</title>
        <authorList>
            <consortium name="US DOE Joint Genome Institute (JGI-PGF)"/>
            <person name="Walter F."/>
            <person name="Albersmeier A."/>
            <person name="Kalinowski J."/>
            <person name="Ruckert C."/>
        </authorList>
    </citation>
    <scope>NUCLEOTIDE SEQUENCE</scope>
    <source>
        <strain evidence="9">CGMCC 1.15388</strain>
    </source>
</reference>
<keyword evidence="2 7" id="KW-0812">Transmembrane</keyword>
<dbReference type="PANTHER" id="PTHR30071:SF1">
    <property type="entry name" value="CYTOCHROME B_B6 PROTEIN-RELATED"/>
    <property type="match status" value="1"/>
</dbReference>
<keyword evidence="3" id="KW-0201">Cytochrome c-type biogenesis</keyword>
<evidence type="ECO:0000259" key="8">
    <source>
        <dbReference type="Pfam" id="PF01578"/>
    </source>
</evidence>
<reference evidence="9" key="2">
    <citation type="submission" date="2020-09" db="EMBL/GenBank/DDBJ databases">
        <authorList>
            <person name="Sun Q."/>
            <person name="Zhou Y."/>
        </authorList>
    </citation>
    <scope>NUCLEOTIDE SEQUENCE</scope>
    <source>
        <strain evidence="9">CGMCC 1.15388</strain>
    </source>
</reference>
<evidence type="ECO:0000256" key="2">
    <source>
        <dbReference type="ARBA" id="ARBA00022692"/>
    </source>
</evidence>
<keyword evidence="10" id="KW-1185">Reference proteome</keyword>
<feature type="transmembrane region" description="Helical" evidence="7">
    <location>
        <begin position="208"/>
        <end position="231"/>
    </location>
</feature>
<keyword evidence="4 7" id="KW-1133">Transmembrane helix</keyword>
<protein>
    <submittedName>
        <fullName evidence="9">C-type cytochrome biogenesis protein CcsB</fullName>
    </submittedName>
</protein>
<dbReference type="Proteomes" id="UP000633136">
    <property type="component" value="Unassembled WGS sequence"/>
</dbReference>
<organism evidence="9 10">
    <name type="scientific">Nesterenkonia cremea</name>
    <dbReference type="NCBI Taxonomy" id="1882340"/>
    <lineage>
        <taxon>Bacteria</taxon>
        <taxon>Bacillati</taxon>
        <taxon>Actinomycetota</taxon>
        <taxon>Actinomycetes</taxon>
        <taxon>Micrococcales</taxon>
        <taxon>Micrococcaceae</taxon>
        <taxon>Nesterenkonia</taxon>
    </lineage>
</organism>
<name>A0A917AU21_9MICC</name>
<feature type="transmembrane region" description="Helical" evidence="7">
    <location>
        <begin position="20"/>
        <end position="41"/>
    </location>
</feature>
<dbReference type="RefSeq" id="WP_229658972.1">
    <property type="nucleotide sequence ID" value="NZ_BMIS01000010.1"/>
</dbReference>
<evidence type="ECO:0000256" key="3">
    <source>
        <dbReference type="ARBA" id="ARBA00022748"/>
    </source>
</evidence>
<proteinExistence type="predicted"/>
<sequence>MTFMLTLRPIDEQLAEYSELFMLIAASIYTIAFIAFTIDMVRSSATIRRVEAELATERDRESAMAGVGAAGSGSGGAGTGGSEGGGPESGGGVEPVELVDDEMAYTGTKRPIANVAVALTVVAALAHAFAVITRGIAANRVPWANMFEFLTSAALIVSLVYLVALIRRDLRFLGVFAVGLVVIMMVGATIGFPTPVGHVQPALQNPWIWIHVSLAAIAIGLFALTFAMNILQLIQQRRERAMTAAGRGEDADGEASSRVSRWQFLRLVPSSVALENWAYRINAIGFVFWTMGPLITGAIWAEETWGRYWGWDTKEVWTFVIWVVYAGYLHARATRGWTGNRSAWLSIIGFACIIFNYAVVNVYFPGLHSYAGLPE</sequence>
<feature type="transmembrane region" description="Helical" evidence="7">
    <location>
        <begin position="143"/>
        <end position="165"/>
    </location>
</feature>
<dbReference type="InterPro" id="IPR017562">
    <property type="entry name" value="Cyt_c_biogenesis_CcsA"/>
</dbReference>
<comment type="caution">
    <text evidence="9">The sequence shown here is derived from an EMBL/GenBank/DDBJ whole genome shotgun (WGS) entry which is preliminary data.</text>
</comment>
<dbReference type="NCBIfam" id="TIGR03144">
    <property type="entry name" value="cytochr_II_ccsB"/>
    <property type="match status" value="1"/>
</dbReference>
<feature type="transmembrane region" description="Helical" evidence="7">
    <location>
        <begin position="172"/>
        <end position="196"/>
    </location>
</feature>
<feature type="transmembrane region" description="Helical" evidence="7">
    <location>
        <begin position="343"/>
        <end position="364"/>
    </location>
</feature>